<keyword evidence="3" id="KW-1185">Reference proteome</keyword>
<proteinExistence type="predicted"/>
<name>A0A927C0B0_9BACL</name>
<dbReference type="SUPFAM" id="SSF52266">
    <property type="entry name" value="SGNH hydrolase"/>
    <property type="match status" value="1"/>
</dbReference>
<dbReference type="Gene3D" id="3.40.50.1110">
    <property type="entry name" value="SGNH hydrolase"/>
    <property type="match status" value="1"/>
</dbReference>
<dbReference type="InterPro" id="IPR036514">
    <property type="entry name" value="SGNH_hydro_sf"/>
</dbReference>
<evidence type="ECO:0008006" key="4">
    <source>
        <dbReference type="Google" id="ProtNLM"/>
    </source>
</evidence>
<protein>
    <recommendedName>
        <fullName evidence="4">GDSL family lipase</fullName>
    </recommendedName>
</protein>
<feature type="non-terminal residue" evidence="2">
    <location>
        <position position="116"/>
    </location>
</feature>
<evidence type="ECO:0000313" key="2">
    <source>
        <dbReference type="EMBL" id="MBD2848558.1"/>
    </source>
</evidence>
<sequence length="116" mass="12097">MSGKFRKWSPALGAIALSAALLAPLTAPATAAPQTGAQPPAAARAEAIAPQTYRIVGIGDSLTAGYEHGFTLDSVPYGYVERVYEQALFRGRSSYVNYGLLGLRAGGLARWLDAAA</sequence>
<evidence type="ECO:0000256" key="1">
    <source>
        <dbReference type="SAM" id="SignalP"/>
    </source>
</evidence>
<gene>
    <name evidence="2" type="ORF">IDH44_25550</name>
</gene>
<organism evidence="2 3">
    <name type="scientific">Paenibacillus sabuli</name>
    <dbReference type="NCBI Taxonomy" id="2772509"/>
    <lineage>
        <taxon>Bacteria</taxon>
        <taxon>Bacillati</taxon>
        <taxon>Bacillota</taxon>
        <taxon>Bacilli</taxon>
        <taxon>Bacillales</taxon>
        <taxon>Paenibacillaceae</taxon>
        <taxon>Paenibacillus</taxon>
    </lineage>
</organism>
<feature type="signal peptide" evidence="1">
    <location>
        <begin position="1"/>
        <end position="31"/>
    </location>
</feature>
<keyword evidence="1" id="KW-0732">Signal</keyword>
<comment type="caution">
    <text evidence="2">The sequence shown here is derived from an EMBL/GenBank/DDBJ whole genome shotgun (WGS) entry which is preliminary data.</text>
</comment>
<dbReference type="AlphaFoldDB" id="A0A927C0B0"/>
<dbReference type="Proteomes" id="UP000621560">
    <property type="component" value="Unassembled WGS sequence"/>
</dbReference>
<reference evidence="2" key="1">
    <citation type="submission" date="2020-09" db="EMBL/GenBank/DDBJ databases">
        <title>A novel bacterium of genus Paenibacillus, isolated from South China Sea.</title>
        <authorList>
            <person name="Huang H."/>
            <person name="Mo K."/>
            <person name="Hu Y."/>
        </authorList>
    </citation>
    <scope>NUCLEOTIDE SEQUENCE</scope>
    <source>
        <strain evidence="2">IB182496</strain>
    </source>
</reference>
<feature type="chain" id="PRO_5037519283" description="GDSL family lipase" evidence="1">
    <location>
        <begin position="32"/>
        <end position="116"/>
    </location>
</feature>
<evidence type="ECO:0000313" key="3">
    <source>
        <dbReference type="Proteomes" id="UP000621560"/>
    </source>
</evidence>
<accession>A0A927C0B0</accession>
<dbReference type="EMBL" id="JACXIZ010000075">
    <property type="protein sequence ID" value="MBD2848558.1"/>
    <property type="molecule type" value="Genomic_DNA"/>
</dbReference>